<dbReference type="AlphaFoldDB" id="A0A653Y7U1"/>
<evidence type="ECO:0000313" key="2">
    <source>
        <dbReference type="Proteomes" id="UP000432350"/>
    </source>
</evidence>
<proteinExistence type="predicted"/>
<evidence type="ECO:0000313" key="1">
    <source>
        <dbReference type="EMBL" id="VXC38668.1"/>
    </source>
</evidence>
<protein>
    <submittedName>
        <fullName evidence="1">Uncharacterized protein</fullName>
    </submittedName>
</protein>
<organism evidence="1 2">
    <name type="scientific">Sphingobacterium multivorum</name>
    <dbReference type="NCBI Taxonomy" id="28454"/>
    <lineage>
        <taxon>Bacteria</taxon>
        <taxon>Pseudomonadati</taxon>
        <taxon>Bacteroidota</taxon>
        <taxon>Sphingobacteriia</taxon>
        <taxon>Sphingobacteriales</taxon>
        <taxon>Sphingobacteriaceae</taxon>
        <taxon>Sphingobacterium</taxon>
    </lineage>
</organism>
<accession>A0A653Y7U1</accession>
<sequence length="115" mass="13225">MNTQAKLGATDMISLFLQKYAFIKLQTTIFLESSFFKETDTKNKLSIIYLCIDNISSCKLAQLMRQNIKCKKHIKNKTIKNEKAINLGFSPYPVVSFLSKYKWRQSNNNNCSGSN</sequence>
<dbReference type="Proteomes" id="UP000432350">
    <property type="component" value="Unassembled WGS sequence"/>
</dbReference>
<name>A0A653Y7U1_SPHMU</name>
<gene>
    <name evidence="1" type="ORF">SPHINGO8BC_110096</name>
</gene>
<reference evidence="1 2" key="1">
    <citation type="submission" date="2019-10" db="EMBL/GenBank/DDBJ databases">
        <authorList>
            <person name="Karimi E."/>
        </authorList>
    </citation>
    <scope>NUCLEOTIDE SEQUENCE [LARGE SCALE GENOMIC DNA]</scope>
    <source>
        <strain evidence="1">Sphingobacterium sp. 8BC</strain>
    </source>
</reference>
<dbReference type="EMBL" id="CABWMV010000003">
    <property type="protein sequence ID" value="VXC38668.1"/>
    <property type="molecule type" value="Genomic_DNA"/>
</dbReference>